<sequence>MVLRATYPDAAAGWQPHRATITRLYRDEGRSLTEVMVIMAEEYGLKATTKMYKSRIARWGLDKKNKRHEVKEILWQRASRRSLGKKSEFVLRGRNVDIADLERYARRAGLALYPDHRPPTEPAVGHDLICYTPPPSPLSLDLNPPTSLRNIEYFLHSFSVFVGDSLQSGLWKLGKDVMGFACIVGAEHPTSCRDRFVLSIERGVMRYNLGDLSQAYRQWRTAGRELQSVVESRRPSQLLCLVELVAYLAKCEDAVANQLLRYLGDLVSEHGDSDARLAVLQSLSGLQAEDLAGLAQASHDCSRDAFSGHFNRQAFFLLDSETILMQSNHGAAEYSPQLSNLILGWETYDVEALRAARSVMEILMAAERYKEAEHITWIHIQRMHEMQYDGVLGGAFSHAYSYLSHLYLMTQDYEKAYYCTLLKVDNYFKVLAYRTDLPEDFILSSFDLLASLAIKLGMDEEAEKWRRKSTTLKAHTDALAEMELSCLQSRAQASQGVHSPGIDFPRRQNETSPSATQEVLSGFPVNNFCHSSATPVRPHPDLLLSYAQKRPKWCAPPSYNAANDGNELLPSNTYSTSLVHLWV</sequence>
<dbReference type="PANTHER" id="PTHR38788">
    <property type="entry name" value="CLR5 DOMAIN-CONTAINING PROTEIN"/>
    <property type="match status" value="1"/>
</dbReference>
<feature type="domain" description="Clr5" evidence="1">
    <location>
        <begin position="13"/>
        <end position="63"/>
    </location>
</feature>
<protein>
    <recommendedName>
        <fullName evidence="1">Clr5 domain-containing protein</fullName>
    </recommendedName>
</protein>
<dbReference type="PANTHER" id="PTHR38788:SF3">
    <property type="entry name" value="CLR5 DOMAIN-CONTAINING PROTEIN"/>
    <property type="match status" value="1"/>
</dbReference>
<dbReference type="GeneID" id="19987634"/>
<dbReference type="Pfam" id="PF14420">
    <property type="entry name" value="Clr5"/>
    <property type="match status" value="1"/>
</dbReference>
<dbReference type="InterPro" id="IPR025676">
    <property type="entry name" value="Clr5_dom"/>
</dbReference>
<evidence type="ECO:0000313" key="2">
    <source>
        <dbReference type="EMBL" id="ETI19309.1"/>
    </source>
</evidence>
<dbReference type="VEuPathDB" id="FungiDB:G647_09141"/>
<dbReference type="EMBL" id="KB822710">
    <property type="protein sequence ID" value="ETI19309.1"/>
    <property type="molecule type" value="Genomic_DNA"/>
</dbReference>
<organism evidence="2 3">
    <name type="scientific">Cladophialophora carrionii CBS 160.54</name>
    <dbReference type="NCBI Taxonomy" id="1279043"/>
    <lineage>
        <taxon>Eukaryota</taxon>
        <taxon>Fungi</taxon>
        <taxon>Dikarya</taxon>
        <taxon>Ascomycota</taxon>
        <taxon>Pezizomycotina</taxon>
        <taxon>Eurotiomycetes</taxon>
        <taxon>Chaetothyriomycetidae</taxon>
        <taxon>Chaetothyriales</taxon>
        <taxon>Herpotrichiellaceae</taxon>
        <taxon>Cladophialophora</taxon>
    </lineage>
</organism>
<dbReference type="Proteomes" id="UP000030678">
    <property type="component" value="Unassembled WGS sequence"/>
</dbReference>
<accession>V9CXF2</accession>
<proteinExistence type="predicted"/>
<evidence type="ECO:0000259" key="1">
    <source>
        <dbReference type="Pfam" id="PF14420"/>
    </source>
</evidence>
<dbReference type="RefSeq" id="XP_008731668.1">
    <property type="nucleotide sequence ID" value="XM_008733446.1"/>
</dbReference>
<dbReference type="AlphaFoldDB" id="V9CXF2"/>
<dbReference type="OrthoDB" id="539213at2759"/>
<reference evidence="2 3" key="1">
    <citation type="submission" date="2013-03" db="EMBL/GenBank/DDBJ databases">
        <title>The Genome Sequence of Cladophialophora carrionii CBS 160.54.</title>
        <authorList>
            <consortium name="The Broad Institute Genomics Platform"/>
            <person name="Cuomo C."/>
            <person name="de Hoog S."/>
            <person name="Gorbushina A."/>
            <person name="Walker B."/>
            <person name="Young S.K."/>
            <person name="Zeng Q."/>
            <person name="Gargeya S."/>
            <person name="Fitzgerald M."/>
            <person name="Haas B."/>
            <person name="Abouelleil A."/>
            <person name="Allen A.W."/>
            <person name="Alvarado L."/>
            <person name="Arachchi H.M."/>
            <person name="Berlin A.M."/>
            <person name="Chapman S.B."/>
            <person name="Gainer-Dewar J."/>
            <person name="Goldberg J."/>
            <person name="Griggs A."/>
            <person name="Gujja S."/>
            <person name="Hansen M."/>
            <person name="Howarth C."/>
            <person name="Imamovic A."/>
            <person name="Ireland A."/>
            <person name="Larimer J."/>
            <person name="McCowan C."/>
            <person name="Murphy C."/>
            <person name="Pearson M."/>
            <person name="Poon T.W."/>
            <person name="Priest M."/>
            <person name="Roberts A."/>
            <person name="Saif S."/>
            <person name="Shea T."/>
            <person name="Sisk P."/>
            <person name="Sykes S."/>
            <person name="Wortman J."/>
            <person name="Nusbaum C."/>
            <person name="Birren B."/>
        </authorList>
    </citation>
    <scope>NUCLEOTIDE SEQUENCE [LARGE SCALE GENOMIC DNA]</scope>
    <source>
        <strain evidence="2 3">CBS 160.54</strain>
    </source>
</reference>
<gene>
    <name evidence="2" type="ORF">G647_09141</name>
</gene>
<name>V9CXF2_9EURO</name>
<evidence type="ECO:0000313" key="3">
    <source>
        <dbReference type="Proteomes" id="UP000030678"/>
    </source>
</evidence>
<dbReference type="HOGENOM" id="CLU_482310_0_0_1"/>